<feature type="domain" description="Flagellar protein FlgJ N-terminal" evidence="2">
    <location>
        <begin position="9"/>
        <end position="49"/>
    </location>
</feature>
<comment type="caution">
    <text evidence="3">The sequence shown here is derived from an EMBL/GenBank/DDBJ whole genome shotgun (WGS) entry which is preliminary data.</text>
</comment>
<dbReference type="Proteomes" id="UP000264719">
    <property type="component" value="Unassembled WGS sequence"/>
</dbReference>
<evidence type="ECO:0000313" key="4">
    <source>
        <dbReference type="Proteomes" id="UP000264719"/>
    </source>
</evidence>
<protein>
    <recommendedName>
        <fullName evidence="2">Flagellar protein FlgJ N-terminal domain-containing protein</fullName>
    </recommendedName>
</protein>
<feature type="region of interest" description="Disordered" evidence="1">
    <location>
        <begin position="1"/>
        <end position="21"/>
    </location>
</feature>
<organism evidence="3 4">
    <name type="scientific">Roseovarius nubinhibens</name>
    <dbReference type="NCBI Taxonomy" id="314263"/>
    <lineage>
        <taxon>Bacteria</taxon>
        <taxon>Pseudomonadati</taxon>
        <taxon>Pseudomonadota</taxon>
        <taxon>Alphaproteobacteria</taxon>
        <taxon>Rhodobacterales</taxon>
        <taxon>Roseobacteraceae</taxon>
        <taxon>Roseovarius</taxon>
    </lineage>
</organism>
<evidence type="ECO:0000313" key="3">
    <source>
        <dbReference type="EMBL" id="HAR52691.1"/>
    </source>
</evidence>
<reference evidence="3 4" key="1">
    <citation type="journal article" date="2018" name="Nat. Biotechnol.">
        <title>A standardized bacterial taxonomy based on genome phylogeny substantially revises the tree of life.</title>
        <authorList>
            <person name="Parks D.H."/>
            <person name="Chuvochina M."/>
            <person name="Waite D.W."/>
            <person name="Rinke C."/>
            <person name="Skarshewski A."/>
            <person name="Chaumeil P.A."/>
            <person name="Hugenholtz P."/>
        </authorList>
    </citation>
    <scope>NUCLEOTIDE SEQUENCE [LARGE SCALE GENOMIC DNA]</scope>
    <source>
        <strain evidence="3">UBA9169</strain>
    </source>
</reference>
<dbReference type="InterPro" id="IPR019301">
    <property type="entry name" value="Flagellar_prot_FlgJ_N"/>
</dbReference>
<sequence length="57" mass="6163">MLKSSGLGKATQGFGDQGDEDHFASFQRDILAKEMVRKGGIGLAEIFFRAMAGRADE</sequence>
<proteinExistence type="predicted"/>
<accession>A0A348WDS9</accession>
<dbReference type="AlphaFoldDB" id="A0A348WDS9"/>
<evidence type="ECO:0000259" key="2">
    <source>
        <dbReference type="Pfam" id="PF10135"/>
    </source>
</evidence>
<evidence type="ECO:0000256" key="1">
    <source>
        <dbReference type="SAM" id="MobiDB-lite"/>
    </source>
</evidence>
<dbReference type="EMBL" id="DMVW01000121">
    <property type="protein sequence ID" value="HAR52691.1"/>
    <property type="molecule type" value="Genomic_DNA"/>
</dbReference>
<name>A0A348WDS9_9RHOB</name>
<gene>
    <name evidence="3" type="ORF">DCS45_12580</name>
</gene>
<dbReference type="Pfam" id="PF10135">
    <property type="entry name" value="Rod-binding"/>
    <property type="match status" value="1"/>
</dbReference>